<evidence type="ECO:0000256" key="1">
    <source>
        <dbReference type="SAM" id="Phobius"/>
    </source>
</evidence>
<name>A0A9P8UGQ8_9PEZI</name>
<keyword evidence="1" id="KW-1133">Transmembrane helix</keyword>
<gene>
    <name evidence="2" type="ORF">BKA67DRAFT_335563</name>
</gene>
<evidence type="ECO:0000313" key="3">
    <source>
        <dbReference type="Proteomes" id="UP000758603"/>
    </source>
</evidence>
<dbReference type="GeneID" id="70125156"/>
<dbReference type="EMBL" id="JAGPXC010000006">
    <property type="protein sequence ID" value="KAH6651717.1"/>
    <property type="molecule type" value="Genomic_DNA"/>
</dbReference>
<feature type="transmembrane region" description="Helical" evidence="1">
    <location>
        <begin position="40"/>
        <end position="59"/>
    </location>
</feature>
<comment type="caution">
    <text evidence="2">The sequence shown here is derived from an EMBL/GenBank/DDBJ whole genome shotgun (WGS) entry which is preliminary data.</text>
</comment>
<keyword evidence="1" id="KW-0812">Transmembrane</keyword>
<organism evidence="2 3">
    <name type="scientific">Truncatella angustata</name>
    <dbReference type="NCBI Taxonomy" id="152316"/>
    <lineage>
        <taxon>Eukaryota</taxon>
        <taxon>Fungi</taxon>
        <taxon>Dikarya</taxon>
        <taxon>Ascomycota</taxon>
        <taxon>Pezizomycotina</taxon>
        <taxon>Sordariomycetes</taxon>
        <taxon>Xylariomycetidae</taxon>
        <taxon>Amphisphaeriales</taxon>
        <taxon>Sporocadaceae</taxon>
        <taxon>Truncatella</taxon>
    </lineage>
</organism>
<dbReference type="RefSeq" id="XP_045955995.1">
    <property type="nucleotide sequence ID" value="XM_046096263.1"/>
</dbReference>
<keyword evidence="1" id="KW-0472">Membrane</keyword>
<protein>
    <submittedName>
        <fullName evidence="2">Uncharacterized protein</fullName>
    </submittedName>
</protein>
<proteinExistence type="predicted"/>
<feature type="transmembrane region" description="Helical" evidence="1">
    <location>
        <begin position="79"/>
        <end position="96"/>
    </location>
</feature>
<evidence type="ECO:0000313" key="2">
    <source>
        <dbReference type="EMBL" id="KAH6651717.1"/>
    </source>
</evidence>
<dbReference type="Proteomes" id="UP000758603">
    <property type="component" value="Unassembled WGS sequence"/>
</dbReference>
<reference evidence="2" key="1">
    <citation type="journal article" date="2021" name="Nat. Commun.">
        <title>Genetic determinants of endophytism in the Arabidopsis root mycobiome.</title>
        <authorList>
            <person name="Mesny F."/>
            <person name="Miyauchi S."/>
            <person name="Thiergart T."/>
            <person name="Pickel B."/>
            <person name="Atanasova L."/>
            <person name="Karlsson M."/>
            <person name="Huettel B."/>
            <person name="Barry K.W."/>
            <person name="Haridas S."/>
            <person name="Chen C."/>
            <person name="Bauer D."/>
            <person name="Andreopoulos W."/>
            <person name="Pangilinan J."/>
            <person name="LaButti K."/>
            <person name="Riley R."/>
            <person name="Lipzen A."/>
            <person name="Clum A."/>
            <person name="Drula E."/>
            <person name="Henrissat B."/>
            <person name="Kohler A."/>
            <person name="Grigoriev I.V."/>
            <person name="Martin F.M."/>
            <person name="Hacquard S."/>
        </authorList>
    </citation>
    <scope>NUCLEOTIDE SEQUENCE</scope>
    <source>
        <strain evidence="2">MPI-SDFR-AT-0073</strain>
    </source>
</reference>
<dbReference type="AlphaFoldDB" id="A0A9P8UGQ8"/>
<sequence>MRIRYSVCRGYFPFYRDTTHENRTKKDKNDTETFTIRGRFFLHVMPQLSVCIYGIYVYTSFHMSLLGLFEHGSFLRPPLFAGLRLCVLVYGILSTLRSRSSKAESNKVVI</sequence>
<accession>A0A9P8UGQ8</accession>
<keyword evidence="3" id="KW-1185">Reference proteome</keyword>